<dbReference type="EMBL" id="WBVT01000004">
    <property type="protein sequence ID" value="KAB7791061.1"/>
    <property type="molecule type" value="Genomic_DNA"/>
</dbReference>
<dbReference type="RefSeq" id="WP_152233794.1">
    <property type="nucleotide sequence ID" value="NZ_JBHSKZ010000003.1"/>
</dbReference>
<dbReference type="Gene3D" id="1.25.40.10">
    <property type="entry name" value="Tetratricopeptide repeat domain"/>
    <property type="match status" value="1"/>
</dbReference>
<dbReference type="Pfam" id="PF14561">
    <property type="entry name" value="TPR_20"/>
    <property type="match status" value="1"/>
</dbReference>
<gene>
    <name evidence="2" type="ORF">F7D09_0417</name>
</gene>
<proteinExistence type="predicted"/>
<evidence type="ECO:0000313" key="3">
    <source>
        <dbReference type="Proteomes" id="UP000441772"/>
    </source>
</evidence>
<dbReference type="SUPFAM" id="SSF52833">
    <property type="entry name" value="Thioredoxin-like"/>
    <property type="match status" value="1"/>
</dbReference>
<dbReference type="Gene3D" id="3.40.30.10">
    <property type="entry name" value="Glutaredoxin"/>
    <property type="match status" value="1"/>
</dbReference>
<dbReference type="InterPro" id="IPR011990">
    <property type="entry name" value="TPR-like_helical_dom_sf"/>
</dbReference>
<accession>A0A6I1GX95</accession>
<reference evidence="2 3" key="1">
    <citation type="submission" date="2019-09" db="EMBL/GenBank/DDBJ databases">
        <title>Characterization of the phylogenetic diversity of two novel species belonging to the genus Bifidobacterium: Bifidobacterium cebidarum sp. nov. and Bifidobacterium leontopitheci sp. nov.</title>
        <authorList>
            <person name="Lugli G.A."/>
            <person name="Duranti S."/>
            <person name="Milani C."/>
            <person name="Turroni F."/>
            <person name="Ventura M."/>
        </authorList>
    </citation>
    <scope>NUCLEOTIDE SEQUENCE [LARGE SCALE GENOMIC DNA]</scope>
    <source>
        <strain evidence="2 3">LMG 31471</strain>
    </source>
</reference>
<evidence type="ECO:0000256" key="1">
    <source>
        <dbReference type="SAM" id="MobiDB-lite"/>
    </source>
</evidence>
<feature type="region of interest" description="Disordered" evidence="1">
    <location>
        <begin position="159"/>
        <end position="194"/>
    </location>
</feature>
<organism evidence="2 3">
    <name type="scientific">Bifidobacterium leontopitheci</name>
    <dbReference type="NCBI Taxonomy" id="2650774"/>
    <lineage>
        <taxon>Bacteria</taxon>
        <taxon>Bacillati</taxon>
        <taxon>Actinomycetota</taxon>
        <taxon>Actinomycetes</taxon>
        <taxon>Bifidobacteriales</taxon>
        <taxon>Bifidobacteriaceae</taxon>
        <taxon>Bifidobacterium</taxon>
    </lineage>
</organism>
<dbReference type="AlphaFoldDB" id="A0A6I1GX95"/>
<dbReference type="Proteomes" id="UP000441772">
    <property type="component" value="Unassembled WGS sequence"/>
</dbReference>
<dbReference type="InterPro" id="IPR036249">
    <property type="entry name" value="Thioredoxin-like_sf"/>
</dbReference>
<keyword evidence="3" id="KW-1185">Reference proteome</keyword>
<dbReference type="SUPFAM" id="SSF48452">
    <property type="entry name" value="TPR-like"/>
    <property type="match status" value="1"/>
</dbReference>
<name>A0A6I1GX95_9BIFI</name>
<protein>
    <submittedName>
        <fullName evidence="2">Thioredoxin</fullName>
    </submittedName>
</protein>
<comment type="caution">
    <text evidence="2">The sequence shown here is derived from an EMBL/GenBank/DDBJ whole genome shotgun (WGS) entry which is preliminary data.</text>
</comment>
<evidence type="ECO:0000313" key="2">
    <source>
        <dbReference type="EMBL" id="KAB7791061.1"/>
    </source>
</evidence>
<sequence length="325" mass="34451">MAQQQEFHPGLSLAGAVDLESLKHQVKAEPGQAGGAPAAGGYVIDTTENTFQSMVQTSATFPILLLLWIPTDDRLFPMARALGDAVNGLKGQIQLSRIDISKYPSIAQAFQVQGAPALFALIGGRPMPILQGLPGDDELKQITDQVIPKLISVAQQSGVTGTAPYSGDPNDAGDGGDGTGAAGAAAQAVPPEHQQAHQLAQQGDYAGAAAAYAQVLEADPNDKLAARERAKALLLARSADADVREVRKAAADRPDDVDAQLAVADVDMIGGQIEDAFSRLLDYLAAGHSDQVEPVRKRLLEYFQIPEANDERVKRARRRLATLMY</sequence>